<keyword evidence="10" id="KW-1185">Reference proteome</keyword>
<dbReference type="EC" id="2.3.1.191" evidence="7"/>
<dbReference type="STRING" id="1333662.LPB303_03265"/>
<dbReference type="CDD" id="cd03352">
    <property type="entry name" value="LbH_LpxD"/>
    <property type="match status" value="1"/>
</dbReference>
<keyword evidence="4 7" id="KW-0677">Repeat</keyword>
<organism evidence="9 10">
    <name type="scientific">Polaribacter atrinae</name>
    <dbReference type="NCBI Taxonomy" id="1333662"/>
    <lineage>
        <taxon>Bacteria</taxon>
        <taxon>Pseudomonadati</taxon>
        <taxon>Bacteroidota</taxon>
        <taxon>Flavobacteriia</taxon>
        <taxon>Flavobacteriales</taxon>
        <taxon>Flavobacteriaceae</taxon>
    </lineage>
</organism>
<dbReference type="InterPro" id="IPR007691">
    <property type="entry name" value="LpxD"/>
</dbReference>
<protein>
    <recommendedName>
        <fullName evidence="7">UDP-3-O-acylglucosamine N-acyltransferase</fullName>
        <ecNumber evidence="7">2.3.1.191</ecNumber>
    </recommendedName>
</protein>
<keyword evidence="2 7" id="KW-0441">Lipid A biosynthesis</keyword>
<evidence type="ECO:0000256" key="7">
    <source>
        <dbReference type="HAMAP-Rule" id="MF_00523"/>
    </source>
</evidence>
<accession>A0A176TF90</accession>
<dbReference type="InterPro" id="IPR011004">
    <property type="entry name" value="Trimer_LpxA-like_sf"/>
</dbReference>
<dbReference type="InterPro" id="IPR020573">
    <property type="entry name" value="UDP_GlcNAc_AcTrfase_non-rep"/>
</dbReference>
<comment type="similarity">
    <text evidence="7">Belongs to the transferase hexapeptide repeat family. LpxD subfamily.</text>
</comment>
<dbReference type="Pfam" id="PF04613">
    <property type="entry name" value="LpxD"/>
    <property type="match status" value="1"/>
</dbReference>
<reference evidence="9 10" key="1">
    <citation type="submission" date="2016-02" db="EMBL/GenBank/DDBJ databases">
        <title>Draft genome sequence of Polaribacter atrinae KACC17473.</title>
        <authorList>
            <person name="Shin S.-K."/>
            <person name="Yi H."/>
        </authorList>
    </citation>
    <scope>NUCLEOTIDE SEQUENCE [LARGE SCALE GENOMIC DNA]</scope>
    <source>
        <strain evidence="9 10">KACC 17473</strain>
    </source>
</reference>
<dbReference type="Pfam" id="PF00132">
    <property type="entry name" value="Hexapep"/>
    <property type="match status" value="4"/>
</dbReference>
<dbReference type="OrthoDB" id="9784739at2"/>
<evidence type="ECO:0000256" key="6">
    <source>
        <dbReference type="ARBA" id="ARBA00023315"/>
    </source>
</evidence>
<comment type="subunit">
    <text evidence="7">Homotrimer.</text>
</comment>
<evidence type="ECO:0000313" key="10">
    <source>
        <dbReference type="Proteomes" id="UP000076923"/>
    </source>
</evidence>
<dbReference type="SUPFAM" id="SSF51161">
    <property type="entry name" value="Trimeric LpxA-like enzymes"/>
    <property type="match status" value="1"/>
</dbReference>
<keyword evidence="6 7" id="KW-0012">Acyltransferase</keyword>
<dbReference type="GO" id="GO:0016410">
    <property type="term" value="F:N-acyltransferase activity"/>
    <property type="evidence" value="ECO:0007669"/>
    <property type="project" value="InterPro"/>
</dbReference>
<gene>
    <name evidence="7" type="primary">lpxD</name>
    <name evidence="9" type="ORF">LPB303_03265</name>
</gene>
<name>A0A176TF90_9FLAO</name>
<dbReference type="GO" id="GO:0103118">
    <property type="term" value="F:UDP-3-O-[(3R)-3-hydroxyacyl]-glucosamine N-acyltransferase activity"/>
    <property type="evidence" value="ECO:0007669"/>
    <property type="project" value="UniProtKB-EC"/>
</dbReference>
<evidence type="ECO:0000256" key="2">
    <source>
        <dbReference type="ARBA" id="ARBA00022556"/>
    </source>
</evidence>
<dbReference type="RefSeq" id="WP_068448076.1">
    <property type="nucleotide sequence ID" value="NZ_CANKUV010000003.1"/>
</dbReference>
<dbReference type="NCBIfam" id="NF002060">
    <property type="entry name" value="PRK00892.1"/>
    <property type="match status" value="1"/>
</dbReference>
<evidence type="ECO:0000256" key="3">
    <source>
        <dbReference type="ARBA" id="ARBA00022679"/>
    </source>
</evidence>
<comment type="function">
    <text evidence="7">Catalyzes the N-acylation of UDP-3-O-acylglucosamine using 3-hydroxyacyl-ACP as the acyl donor. Is involved in the biosynthesis of lipid A, a phosphorylated glycolipid that anchors the lipopolysaccharide to the outer membrane of the cell.</text>
</comment>
<sequence>MKFTAQQIADILEGDIIGNSDVEVSKLSKIEEGEKGSLTFLSNPKYKSFLYTTNASVVIVNNTFVPEKEVNLTLIKVESAYEAFSKILAFYNEVKNNKMGRENPHFISDSAKIGVNEYIGAFSYVGENVVLGENVKIYPNAYIGDNTIIGNNCVIFSGVKIYSETVIGNNCKIHSGSIIGGDGFGFAPDKNGNYNAIPQIGNVIIKDNVDIGSACTIDRATMGSTIIHEGVKLDNQIQVAHNVEIGRNTVIAAQTGIAGSTKIGENCMIGGQVGFVGHITVGNNVKILAQAGISKSLKDNEMVNGSPAFKIQDFNKSSVYFRNLPKIASKINNIEKELKTQKLIINE</sequence>
<dbReference type="EMBL" id="LVWE01000004">
    <property type="protein sequence ID" value="OAD46213.1"/>
    <property type="molecule type" value="Genomic_DNA"/>
</dbReference>
<evidence type="ECO:0000256" key="5">
    <source>
        <dbReference type="ARBA" id="ARBA00023098"/>
    </source>
</evidence>
<dbReference type="Gene3D" id="2.160.10.10">
    <property type="entry name" value="Hexapeptide repeat proteins"/>
    <property type="match status" value="1"/>
</dbReference>
<dbReference type="HAMAP" id="MF_00523">
    <property type="entry name" value="LpxD"/>
    <property type="match status" value="1"/>
</dbReference>
<dbReference type="UniPathway" id="UPA00973"/>
<dbReference type="Proteomes" id="UP000076923">
    <property type="component" value="Unassembled WGS sequence"/>
</dbReference>
<dbReference type="AlphaFoldDB" id="A0A176TF90"/>
<feature type="active site" description="Proton acceptor" evidence="7">
    <location>
        <position position="241"/>
    </location>
</feature>
<proteinExistence type="inferred from homology"/>
<dbReference type="Gene3D" id="3.40.1390.10">
    <property type="entry name" value="MurE/MurF, N-terminal domain"/>
    <property type="match status" value="1"/>
</dbReference>
<keyword evidence="3 7" id="KW-0808">Transferase</keyword>
<dbReference type="PANTHER" id="PTHR43378">
    <property type="entry name" value="UDP-3-O-ACYLGLUCOSAMINE N-ACYLTRANSFERASE"/>
    <property type="match status" value="1"/>
</dbReference>
<dbReference type="NCBIfam" id="TIGR01853">
    <property type="entry name" value="lipid_A_lpxD"/>
    <property type="match status" value="1"/>
</dbReference>
<comment type="catalytic activity">
    <reaction evidence="7">
        <text>a UDP-3-O-[(3R)-3-hydroxyacyl]-alpha-D-glucosamine + a (3R)-hydroxyacyl-[ACP] = a UDP-2-N,3-O-bis[(3R)-3-hydroxyacyl]-alpha-D-glucosamine + holo-[ACP] + H(+)</text>
        <dbReference type="Rhea" id="RHEA:53836"/>
        <dbReference type="Rhea" id="RHEA-COMP:9685"/>
        <dbReference type="Rhea" id="RHEA-COMP:9945"/>
        <dbReference type="ChEBI" id="CHEBI:15378"/>
        <dbReference type="ChEBI" id="CHEBI:64479"/>
        <dbReference type="ChEBI" id="CHEBI:78827"/>
        <dbReference type="ChEBI" id="CHEBI:137740"/>
        <dbReference type="ChEBI" id="CHEBI:137748"/>
        <dbReference type="EC" id="2.3.1.191"/>
    </reaction>
</comment>
<dbReference type="GO" id="GO:0009245">
    <property type="term" value="P:lipid A biosynthetic process"/>
    <property type="evidence" value="ECO:0007669"/>
    <property type="project" value="UniProtKB-UniRule"/>
</dbReference>
<dbReference type="GO" id="GO:0016020">
    <property type="term" value="C:membrane"/>
    <property type="evidence" value="ECO:0007669"/>
    <property type="project" value="GOC"/>
</dbReference>
<evidence type="ECO:0000256" key="4">
    <source>
        <dbReference type="ARBA" id="ARBA00022737"/>
    </source>
</evidence>
<evidence type="ECO:0000259" key="8">
    <source>
        <dbReference type="Pfam" id="PF04613"/>
    </source>
</evidence>
<comment type="caution">
    <text evidence="9">The sequence shown here is derived from an EMBL/GenBank/DDBJ whole genome shotgun (WGS) entry which is preliminary data.</text>
</comment>
<feature type="domain" description="UDP-3-O-[3-hydroxymyristoyl] glucosamine N-acyltransferase non-repeat region" evidence="8">
    <location>
        <begin position="21"/>
        <end position="89"/>
    </location>
</feature>
<comment type="pathway">
    <text evidence="7">Bacterial outer membrane biogenesis; LPS lipid A biosynthesis.</text>
</comment>
<keyword evidence="5 7" id="KW-0443">Lipid metabolism</keyword>
<keyword evidence="1 7" id="KW-0444">Lipid biosynthesis</keyword>
<dbReference type="InterPro" id="IPR001451">
    <property type="entry name" value="Hexapep"/>
</dbReference>
<evidence type="ECO:0000313" key="9">
    <source>
        <dbReference type="EMBL" id="OAD46213.1"/>
    </source>
</evidence>
<dbReference type="PANTHER" id="PTHR43378:SF2">
    <property type="entry name" value="UDP-3-O-ACYLGLUCOSAMINE N-ACYLTRANSFERASE 1, MITOCHONDRIAL-RELATED"/>
    <property type="match status" value="1"/>
</dbReference>
<evidence type="ECO:0000256" key="1">
    <source>
        <dbReference type="ARBA" id="ARBA00022516"/>
    </source>
</evidence>